<name>A0A9X2ERZ0_9GAMM</name>
<evidence type="ECO:0000313" key="1">
    <source>
        <dbReference type="EMBL" id="MCO1337262.1"/>
    </source>
</evidence>
<evidence type="ECO:0000313" key="2">
    <source>
        <dbReference type="Proteomes" id="UP001139028"/>
    </source>
</evidence>
<organism evidence="1 2">
    <name type="scientific">Microbulbifer okhotskensis</name>
    <dbReference type="NCBI Taxonomy" id="2926617"/>
    <lineage>
        <taxon>Bacteria</taxon>
        <taxon>Pseudomonadati</taxon>
        <taxon>Pseudomonadota</taxon>
        <taxon>Gammaproteobacteria</taxon>
        <taxon>Cellvibrionales</taxon>
        <taxon>Microbulbiferaceae</taxon>
        <taxon>Microbulbifer</taxon>
    </lineage>
</organism>
<keyword evidence="2" id="KW-1185">Reference proteome</keyword>
<reference evidence="1" key="1">
    <citation type="journal article" date="2022" name="Arch. Microbiol.">
        <title>Microbulbifer okhotskensis sp. nov., isolated from a deep bottom sediment of the Okhotsk Sea.</title>
        <authorList>
            <person name="Romanenko L."/>
            <person name="Kurilenko V."/>
            <person name="Otstavnykh N."/>
            <person name="Velansky P."/>
            <person name="Isaeva M."/>
            <person name="Mikhailov V."/>
        </authorList>
    </citation>
    <scope>NUCLEOTIDE SEQUENCE</scope>
    <source>
        <strain evidence="1">OS29</strain>
    </source>
</reference>
<accession>A0A9X2ERZ0</accession>
<dbReference type="EMBL" id="JALBWM010000589">
    <property type="protein sequence ID" value="MCO1337262.1"/>
    <property type="molecule type" value="Genomic_DNA"/>
</dbReference>
<protein>
    <submittedName>
        <fullName evidence="1">Uncharacterized protein</fullName>
    </submittedName>
</protein>
<gene>
    <name evidence="1" type="ORF">MO867_23360</name>
</gene>
<proteinExistence type="predicted"/>
<feature type="non-terminal residue" evidence="1">
    <location>
        <position position="1"/>
    </location>
</feature>
<dbReference type="AlphaFoldDB" id="A0A9X2ERZ0"/>
<comment type="caution">
    <text evidence="1">The sequence shown here is derived from an EMBL/GenBank/DDBJ whole genome shotgun (WGS) entry which is preliminary data.</text>
</comment>
<dbReference type="Proteomes" id="UP001139028">
    <property type="component" value="Unassembled WGS sequence"/>
</dbReference>
<sequence length="60" mass="6695">TLPRLRSPVRTRFPAPSLTLYEMISSQLEKCRHGEISGIAMDSMAARDRQVVVQVSVPIV</sequence>
<dbReference type="RefSeq" id="WP_252473558.1">
    <property type="nucleotide sequence ID" value="NZ_JALBWM010000589.1"/>
</dbReference>